<dbReference type="InterPro" id="IPR025161">
    <property type="entry name" value="IS402-like_dom"/>
</dbReference>
<feature type="domain" description="Insertion element IS402-like" evidence="1">
    <location>
        <begin position="48"/>
        <end position="135"/>
    </location>
</feature>
<dbReference type="Proteomes" id="UP001139311">
    <property type="component" value="Unassembled WGS sequence"/>
</dbReference>
<protein>
    <submittedName>
        <fullName evidence="2">Transposase</fullName>
    </submittedName>
</protein>
<name>A0A9X1L7H8_9PROT</name>
<evidence type="ECO:0000259" key="1">
    <source>
        <dbReference type="Pfam" id="PF13340"/>
    </source>
</evidence>
<reference evidence="2" key="1">
    <citation type="submission" date="2021-10" db="EMBL/GenBank/DDBJ databases">
        <title>Roseicella aerolatum sp. nov., isolated from aerosols of e-waste dismantling site.</title>
        <authorList>
            <person name="Qin T."/>
        </authorList>
    </citation>
    <scope>NUCLEOTIDE SEQUENCE</scope>
    <source>
        <strain evidence="2">GB24</strain>
    </source>
</reference>
<accession>A0A9X1L7H8</accession>
<dbReference type="EMBL" id="JAJAQI010000008">
    <property type="protein sequence ID" value="MCB4821514.1"/>
    <property type="molecule type" value="Genomic_DNA"/>
</dbReference>
<dbReference type="AlphaFoldDB" id="A0A9X1L7H8"/>
<gene>
    <name evidence="2" type="ORF">LHA35_07190</name>
</gene>
<organism evidence="2 3">
    <name type="scientific">Roseicella aerolata</name>
    <dbReference type="NCBI Taxonomy" id="2883479"/>
    <lineage>
        <taxon>Bacteria</taxon>
        <taxon>Pseudomonadati</taxon>
        <taxon>Pseudomonadota</taxon>
        <taxon>Alphaproteobacteria</taxon>
        <taxon>Acetobacterales</taxon>
        <taxon>Roseomonadaceae</taxon>
        <taxon>Roseicella</taxon>
    </lineage>
</organism>
<evidence type="ECO:0000313" key="3">
    <source>
        <dbReference type="Proteomes" id="UP001139311"/>
    </source>
</evidence>
<dbReference type="RefSeq" id="WP_226606343.1">
    <property type="nucleotide sequence ID" value="NZ_JAJAQI010000008.1"/>
</dbReference>
<comment type="caution">
    <text evidence="2">The sequence shown here is derived from an EMBL/GenBank/DDBJ whole genome shotgun (WGS) entry which is preliminary data.</text>
</comment>
<evidence type="ECO:0000313" key="2">
    <source>
        <dbReference type="EMBL" id="MCB4821514.1"/>
    </source>
</evidence>
<keyword evidence="3" id="KW-1185">Reference proteome</keyword>
<sequence length="246" mass="27534">MPRRRRRPAETIPSEILPPDFLLRHDLVRRLYLDPLTGLTPPRPWAPLTDAEWAVLAPILAAQGCGLGGPSRPGRKMADVRARLDAVFRAVTLKRPDSRGGGRAPWSALPEGFGKADTISRTYRRWTKAELWMRLLREAAAPGAPAALAGLLHRICCAFRRGVRIMGLRAIVLARRLRLHSALPAPSQYLPDPDLSEIYMPVCLRAAKYMLAHPHWRPPRALLRLLQAMHRFMGGRSRISPSLEPA</sequence>
<dbReference type="Pfam" id="PF13340">
    <property type="entry name" value="DUF4096"/>
    <property type="match status" value="1"/>
</dbReference>
<proteinExistence type="predicted"/>